<keyword evidence="4 5" id="KW-0574">Periplasm</keyword>
<feature type="chain" id="PRO_5037639468" description="Putrescine-binding periplasmic protein" evidence="6">
    <location>
        <begin position="29"/>
        <end position="350"/>
    </location>
</feature>
<keyword evidence="8" id="KW-1185">Reference proteome</keyword>
<comment type="similarity">
    <text evidence="5">Belongs to the bacterial solute-binding protein PotD/PotF family.</text>
</comment>
<keyword evidence="3 6" id="KW-0732">Signal</keyword>
<reference evidence="7" key="2">
    <citation type="submission" date="2021-01" db="EMBL/GenBank/DDBJ databases">
        <authorList>
            <person name="Mieszkin S."/>
            <person name="Pouder E."/>
            <person name="Alain K."/>
        </authorList>
    </citation>
    <scope>NUCLEOTIDE SEQUENCE</scope>
    <source>
        <strain evidence="7">HW T2.11</strain>
    </source>
</reference>
<dbReference type="PIRSF" id="PIRSF019574">
    <property type="entry name" value="Periplasmic_polyamine_BP"/>
    <property type="match status" value="1"/>
</dbReference>
<evidence type="ECO:0000256" key="5">
    <source>
        <dbReference type="PIRNR" id="PIRNR019574"/>
    </source>
</evidence>
<organism evidence="7 8">
    <name type="scientific">Acidisoma silvae</name>
    <dbReference type="NCBI Taxonomy" id="2802396"/>
    <lineage>
        <taxon>Bacteria</taxon>
        <taxon>Pseudomonadati</taxon>
        <taxon>Pseudomonadota</taxon>
        <taxon>Alphaproteobacteria</taxon>
        <taxon>Acetobacterales</taxon>
        <taxon>Acidocellaceae</taxon>
        <taxon>Acidisoma</taxon>
    </lineage>
</organism>
<comment type="function">
    <text evidence="5">Required for the activity of the bacterial periplasmic transport system of putrescine.</text>
</comment>
<feature type="signal peptide" evidence="6">
    <location>
        <begin position="1"/>
        <end position="28"/>
    </location>
</feature>
<gene>
    <name evidence="7" type="ORF">ASILVAE211_19030</name>
</gene>
<dbReference type="Gene3D" id="3.40.190.10">
    <property type="entry name" value="Periplasmic binding protein-like II"/>
    <property type="match status" value="2"/>
</dbReference>
<dbReference type="InterPro" id="IPR006059">
    <property type="entry name" value="SBP"/>
</dbReference>
<dbReference type="PANTHER" id="PTHR30222">
    <property type="entry name" value="SPERMIDINE/PUTRESCINE-BINDING PERIPLASMIC PROTEIN"/>
    <property type="match status" value="1"/>
</dbReference>
<dbReference type="PRINTS" id="PR00909">
    <property type="entry name" value="SPERMDNBNDNG"/>
</dbReference>
<comment type="subcellular location">
    <subcellularLocation>
        <location evidence="1 5">Periplasm</location>
    </subcellularLocation>
</comment>
<reference evidence="7" key="1">
    <citation type="journal article" date="2021" name="Microorganisms">
        <title>Acidisoma silvae sp. nov. and Acidisomacellulosilytica sp. nov., Two Acidophilic Bacteria Isolated from Decaying Wood, Hydrolyzing Cellulose and Producing Poly-3-hydroxybutyrate.</title>
        <authorList>
            <person name="Mieszkin S."/>
            <person name="Pouder E."/>
            <person name="Uroz S."/>
            <person name="Simon-Colin C."/>
            <person name="Alain K."/>
        </authorList>
    </citation>
    <scope>NUCLEOTIDE SEQUENCE</scope>
    <source>
        <strain evidence="7">HW T2.11</strain>
    </source>
</reference>
<evidence type="ECO:0000313" key="7">
    <source>
        <dbReference type="EMBL" id="MCB8877299.1"/>
    </source>
</evidence>
<dbReference type="AlphaFoldDB" id="A0A963YV25"/>
<sequence length="350" mass="38292">MSLKTALMAFGLGAAAVAAAPLAQPAHAADAGVLHIFNWTDYTAPDLLKKFTAETGIKVTLDTYDSNETLLAKLKAGTTGYDLVIVSDDFVKIFVNQNLLQKVDAGDMPNFKNLEPRWKTRFWDPKAEYTVPWQWGTTSFTYDTKVYPGPVDSLATLFKPPAVFKGQVGMFGSPSEVINLALTYLGYPPCDTDPAHLKETLALLEAQKPFVKLYNSDGIIDRLTAGEVTMSEQWSGDAMRARQAKPSLKYVYAKEGGSGWMDNLAIPVGAPDVANAKKFINFMMDPQNAAIESNFAGYQNGVAGSNKYLQPAMATAPEFNPPANYKIVFSPGCDAKATKDFDRIWTLIRK</sequence>
<proteinExistence type="inferred from homology"/>
<evidence type="ECO:0000256" key="2">
    <source>
        <dbReference type="ARBA" id="ARBA00022448"/>
    </source>
</evidence>
<name>A0A963YV25_9PROT</name>
<evidence type="ECO:0000256" key="4">
    <source>
        <dbReference type="ARBA" id="ARBA00022764"/>
    </source>
</evidence>
<comment type="caution">
    <text evidence="7">The sequence shown here is derived from an EMBL/GenBank/DDBJ whole genome shotgun (WGS) entry which is preliminary data.</text>
</comment>
<protein>
    <recommendedName>
        <fullName evidence="5">Putrescine-binding periplasmic protein</fullName>
    </recommendedName>
</protein>
<dbReference type="EMBL" id="JAESVB010000012">
    <property type="protein sequence ID" value="MCB8877299.1"/>
    <property type="molecule type" value="Genomic_DNA"/>
</dbReference>
<evidence type="ECO:0000313" key="8">
    <source>
        <dbReference type="Proteomes" id="UP000708298"/>
    </source>
</evidence>
<evidence type="ECO:0000256" key="1">
    <source>
        <dbReference type="ARBA" id="ARBA00004418"/>
    </source>
</evidence>
<evidence type="ECO:0000256" key="6">
    <source>
        <dbReference type="SAM" id="SignalP"/>
    </source>
</evidence>
<keyword evidence="2 5" id="KW-0813">Transport</keyword>
<accession>A0A963YV25</accession>
<dbReference type="SUPFAM" id="SSF53850">
    <property type="entry name" value="Periplasmic binding protein-like II"/>
    <property type="match status" value="1"/>
</dbReference>
<dbReference type="GO" id="GO:0015846">
    <property type="term" value="P:polyamine transport"/>
    <property type="evidence" value="ECO:0007669"/>
    <property type="project" value="InterPro"/>
</dbReference>
<dbReference type="InterPro" id="IPR001188">
    <property type="entry name" value="Sperm_putr-bd"/>
</dbReference>
<evidence type="ECO:0000256" key="3">
    <source>
        <dbReference type="ARBA" id="ARBA00022729"/>
    </source>
</evidence>
<dbReference type="GO" id="GO:0019808">
    <property type="term" value="F:polyamine binding"/>
    <property type="evidence" value="ECO:0007669"/>
    <property type="project" value="InterPro"/>
</dbReference>
<dbReference type="GO" id="GO:0042597">
    <property type="term" value="C:periplasmic space"/>
    <property type="evidence" value="ECO:0007669"/>
    <property type="project" value="UniProtKB-SubCell"/>
</dbReference>
<dbReference type="PANTHER" id="PTHR30222:SF12">
    <property type="entry name" value="NORSPERMIDINE SENSOR"/>
    <property type="match status" value="1"/>
</dbReference>
<dbReference type="Pfam" id="PF13416">
    <property type="entry name" value="SBP_bac_8"/>
    <property type="match status" value="1"/>
</dbReference>
<dbReference type="RefSeq" id="WP_227322953.1">
    <property type="nucleotide sequence ID" value="NZ_JAESVB010000012.1"/>
</dbReference>
<dbReference type="Proteomes" id="UP000708298">
    <property type="component" value="Unassembled WGS sequence"/>
</dbReference>